<dbReference type="InterPro" id="IPR001119">
    <property type="entry name" value="SLH_dom"/>
</dbReference>
<proteinExistence type="predicted"/>
<keyword evidence="1" id="KW-0732">Signal</keyword>
<comment type="caution">
    <text evidence="3">The sequence shown here is derived from an EMBL/GenBank/DDBJ whole genome shotgun (WGS) entry which is preliminary data.</text>
</comment>
<feature type="signal peptide" evidence="1">
    <location>
        <begin position="1"/>
        <end position="22"/>
    </location>
</feature>
<dbReference type="PANTHER" id="PTHR43308">
    <property type="entry name" value="OUTER MEMBRANE PROTEIN ALPHA-RELATED"/>
    <property type="match status" value="1"/>
</dbReference>
<feature type="domain" description="SLH" evidence="2">
    <location>
        <begin position="675"/>
        <end position="733"/>
    </location>
</feature>
<accession>A0A9X4QUX7</accession>
<name>A0A9X4QUX7_9BACL</name>
<sequence>MVLKKKVIAGTIAASLTFTALAGLPLSDKGLAEKLGINVAYAADSNIKLADWASKIKKQLSAQQAVYSQSVADAVYLKGEEEFSVASVTYAVYNGTPNLSVSTSVYDIAKPVVGKLNLTDKDGNDIQEDFSNLVAGLIKFMFNQDTNAFNALRDEPSIVNAVYAVDPTMTFADLDTFLFDTNTGVQASLISKLNGLSATDVLALGTDPVARNKFFDELFASVLTSSNSSKVVQLLLAQGVTSADFADVVRNFRFYVGPEIFDKAAAELFTAYRTVFYTPPYTGGGGGTSSVISPSVAQLAQELADLKGKIAAATGDEKDKLIAQAVSKTNEVVEKILTLDLSSQVQNVNGKATLTLSAADVTKLITAVSDAKKALADAVGSSDGLNVGEITINLGAIAQSGASVSLPQELWTLANDSKADGVAIKIGELSATLPVGTFTEAVTLGVTIETGDAASSVTSGVYGKSVASDVYGFDLQVGGKEVEQFNKAITLRLPLKNLTGVDKELLTTGRVEADGTISTQGGTIDGEFIVEPRYSFSKYFVFENKVTFNDIAKVQAWAGRQIQVVAAKGAIEGKSAGVFAPQDKITRAEFAKILITALNLDNTLATSSKFSDVPASHWAAPYIAVAAEQGIINGKTPSTFAPNATITRAEMATMIARALKVTQGLKDIDNAEAALSVFKDASKIGSAFRSSVAWAAASDIIIGANGKFLPNDNATRAEAAVIIYRAINFKPQA</sequence>
<feature type="chain" id="PRO_5040915948" evidence="1">
    <location>
        <begin position="23"/>
        <end position="733"/>
    </location>
</feature>
<keyword evidence="4" id="KW-1185">Reference proteome</keyword>
<dbReference type="InterPro" id="IPR051465">
    <property type="entry name" value="Cell_Envelope_Struct_Comp"/>
</dbReference>
<evidence type="ECO:0000313" key="4">
    <source>
        <dbReference type="Proteomes" id="UP001153404"/>
    </source>
</evidence>
<dbReference type="PROSITE" id="PS51272">
    <property type="entry name" value="SLH"/>
    <property type="match status" value="3"/>
</dbReference>
<organism evidence="3 4">
    <name type="scientific">Cohnella rhizosphaerae</name>
    <dbReference type="NCBI Taxonomy" id="1457232"/>
    <lineage>
        <taxon>Bacteria</taxon>
        <taxon>Bacillati</taxon>
        <taxon>Bacillota</taxon>
        <taxon>Bacilli</taxon>
        <taxon>Bacillales</taxon>
        <taxon>Paenibacillaceae</taxon>
        <taxon>Cohnella</taxon>
    </lineage>
</organism>
<evidence type="ECO:0000313" key="3">
    <source>
        <dbReference type="EMBL" id="MDG0811828.1"/>
    </source>
</evidence>
<gene>
    <name evidence="3" type="ORF">OMP40_22480</name>
</gene>
<dbReference type="EMBL" id="JAPDIA010000007">
    <property type="protein sequence ID" value="MDG0811828.1"/>
    <property type="molecule type" value="Genomic_DNA"/>
</dbReference>
<dbReference type="RefSeq" id="WP_277534669.1">
    <property type="nucleotide sequence ID" value="NZ_JAPDIA010000007.1"/>
</dbReference>
<feature type="domain" description="SLH" evidence="2">
    <location>
        <begin position="545"/>
        <end position="605"/>
    </location>
</feature>
<dbReference type="Pfam" id="PF00395">
    <property type="entry name" value="SLH"/>
    <property type="match status" value="3"/>
</dbReference>
<feature type="domain" description="SLH" evidence="2">
    <location>
        <begin position="606"/>
        <end position="669"/>
    </location>
</feature>
<dbReference type="AlphaFoldDB" id="A0A9X4QUX7"/>
<evidence type="ECO:0000256" key="1">
    <source>
        <dbReference type="SAM" id="SignalP"/>
    </source>
</evidence>
<reference evidence="3" key="1">
    <citation type="submission" date="2022-10" db="EMBL/GenBank/DDBJ databases">
        <title>Comparative genomic analysis of Cohnella hashimotonis sp. nov., isolated from the International Space Station.</title>
        <authorList>
            <person name="Simpson A."/>
            <person name="Venkateswaran K."/>
        </authorList>
    </citation>
    <scope>NUCLEOTIDE SEQUENCE</scope>
    <source>
        <strain evidence="3">DSM 28161</strain>
    </source>
</reference>
<protein>
    <submittedName>
        <fullName evidence="3">S-layer homology domain-containing protein</fullName>
    </submittedName>
</protein>
<dbReference type="Proteomes" id="UP001153404">
    <property type="component" value="Unassembled WGS sequence"/>
</dbReference>
<dbReference type="PANTHER" id="PTHR43308:SF5">
    <property type="entry name" value="S-LAYER PROTEIN _ PEPTIDOGLYCAN ENDO-BETA-N-ACETYLGLUCOSAMINIDASE"/>
    <property type="match status" value="1"/>
</dbReference>
<evidence type="ECO:0000259" key="2">
    <source>
        <dbReference type="PROSITE" id="PS51272"/>
    </source>
</evidence>